<gene>
    <name evidence="2" type="ORF">FACI_IFERC00001G0697</name>
</gene>
<dbReference type="Gene3D" id="3.40.50.1820">
    <property type="entry name" value="alpha/beta hydrolase"/>
    <property type="match status" value="1"/>
</dbReference>
<dbReference type="HOGENOM" id="CLU_1122584_0_0_2"/>
<dbReference type="Pfam" id="PF12697">
    <property type="entry name" value="Abhydrolase_6"/>
    <property type="match status" value="1"/>
</dbReference>
<evidence type="ECO:0000259" key="1">
    <source>
        <dbReference type="Pfam" id="PF12697"/>
    </source>
</evidence>
<accession>S0API9</accession>
<reference evidence="2 3" key="1">
    <citation type="journal article" date="2007" name="Proc. Natl. Acad. Sci. U.S.A.">
        <title>Genome dynamics in a natural archaeal population.</title>
        <authorList>
            <person name="Allen E.E."/>
            <person name="Tyson G.W."/>
            <person name="Whitaker R.J."/>
            <person name="Detter J.C."/>
            <person name="Richardson P.M."/>
            <person name="Banfield J.F."/>
        </authorList>
    </citation>
    <scope>NUCLEOTIDE SEQUENCE [LARGE SCALE GENOMIC DNA]</scope>
    <source>
        <strain evidence="3">fer1</strain>
    </source>
</reference>
<feature type="domain" description="AB hydrolase-1" evidence="1">
    <location>
        <begin position="64"/>
        <end position="237"/>
    </location>
</feature>
<dbReference type="RefSeq" id="WP_009886726.1">
    <property type="nucleotide sequence ID" value="NC_021592.1"/>
</dbReference>
<evidence type="ECO:0000313" key="2">
    <source>
        <dbReference type="EMBL" id="AGO60677.1"/>
    </source>
</evidence>
<dbReference type="PANTHER" id="PTHR46438">
    <property type="entry name" value="ALPHA/BETA-HYDROLASES SUPERFAMILY PROTEIN"/>
    <property type="match status" value="1"/>
</dbReference>
<evidence type="ECO:0000313" key="3">
    <source>
        <dbReference type="Proteomes" id="UP000014660"/>
    </source>
</evidence>
<dbReference type="InterPro" id="IPR000073">
    <property type="entry name" value="AB_hydrolase_1"/>
</dbReference>
<dbReference type="GeneID" id="16024858"/>
<organism evidence="2 3">
    <name type="scientific">Ferroplasma acidarmanus Fer1</name>
    <dbReference type="NCBI Taxonomy" id="333146"/>
    <lineage>
        <taxon>Archaea</taxon>
        <taxon>Methanobacteriati</taxon>
        <taxon>Thermoplasmatota</taxon>
        <taxon>Thermoplasmata</taxon>
        <taxon>Thermoplasmatales</taxon>
        <taxon>Ferroplasmaceae</taxon>
        <taxon>Ferroplasma</taxon>
    </lineage>
</organism>
<dbReference type="AlphaFoldDB" id="S0API9"/>
<protein>
    <submittedName>
        <fullName evidence="2">Hydrolase</fullName>
    </submittedName>
</protein>
<dbReference type="SUPFAM" id="SSF53474">
    <property type="entry name" value="alpha/beta-Hydrolases"/>
    <property type="match status" value="1"/>
</dbReference>
<sequence>MDTHKVVHKYGNGKVRIVLFQGWGLPPFLWSKTLQFFDLNKFEIMTIDLGKIDLEQNCDLNSFCNIINDILTRNSFYPDFLFGHSMGATIMISLLLNFSVKPKGIVFIDSGLKPSVRNSELMPLINRNSGNIGTYRTILRSFFRNIDFNDLEKITDEFMQYNIDVLKCQLKAISRYDFTSTANFLTLPALIIFGEYDKNRNFEELQDVHIRIKNSTIVVFKNSAHCPMFEEPLRFADIVQKFIDEIS</sequence>
<dbReference type="EMBL" id="CP004145">
    <property type="protein sequence ID" value="AGO60677.1"/>
    <property type="molecule type" value="Genomic_DNA"/>
</dbReference>
<dbReference type="InterPro" id="IPR029058">
    <property type="entry name" value="AB_hydrolase_fold"/>
</dbReference>
<dbReference type="KEGG" id="fac:FACI_IFERC01G0697"/>
<dbReference type="GO" id="GO:0016787">
    <property type="term" value="F:hydrolase activity"/>
    <property type="evidence" value="ECO:0007669"/>
    <property type="project" value="UniProtKB-KW"/>
</dbReference>
<dbReference type="Proteomes" id="UP000014660">
    <property type="component" value="Chromosome"/>
</dbReference>
<keyword evidence="2" id="KW-0378">Hydrolase</keyword>
<dbReference type="PANTHER" id="PTHR46438:SF11">
    <property type="entry name" value="LIPASE-RELATED"/>
    <property type="match status" value="1"/>
</dbReference>
<proteinExistence type="predicted"/>
<name>S0API9_FERAC</name>
<keyword evidence="3" id="KW-1185">Reference proteome</keyword>